<evidence type="ECO:0000256" key="3">
    <source>
        <dbReference type="ARBA" id="ARBA00022448"/>
    </source>
</evidence>
<evidence type="ECO:0000256" key="1">
    <source>
        <dbReference type="ARBA" id="ARBA00004442"/>
    </source>
</evidence>
<evidence type="ECO:0000256" key="7">
    <source>
        <dbReference type="ARBA" id="ARBA00023237"/>
    </source>
</evidence>
<evidence type="ECO:0000256" key="5">
    <source>
        <dbReference type="ARBA" id="ARBA00022692"/>
    </source>
</evidence>
<comment type="caution">
    <text evidence="8">The sequence shown here is derived from an EMBL/GenBank/DDBJ whole genome shotgun (WGS) entry which is preliminary data.</text>
</comment>
<accession>A0ABT8RBX7</accession>
<dbReference type="PANTHER" id="PTHR30026:SF20">
    <property type="entry name" value="OUTER MEMBRANE PROTEIN TOLC"/>
    <property type="match status" value="1"/>
</dbReference>
<keyword evidence="7" id="KW-0998">Cell outer membrane</keyword>
<proteinExistence type="inferred from homology"/>
<dbReference type="EMBL" id="JAUKPO010000020">
    <property type="protein sequence ID" value="MDO1449613.1"/>
    <property type="molecule type" value="Genomic_DNA"/>
</dbReference>
<dbReference type="InterPro" id="IPR051906">
    <property type="entry name" value="TolC-like"/>
</dbReference>
<name>A0ABT8RBX7_9BACT</name>
<dbReference type="Gene3D" id="1.20.1600.10">
    <property type="entry name" value="Outer membrane efflux proteins (OEP)"/>
    <property type="match status" value="1"/>
</dbReference>
<dbReference type="Proteomes" id="UP001168528">
    <property type="component" value="Unassembled WGS sequence"/>
</dbReference>
<gene>
    <name evidence="8" type="ORF">Q0590_25270</name>
</gene>
<dbReference type="InterPro" id="IPR003423">
    <property type="entry name" value="OMP_efflux"/>
</dbReference>
<organism evidence="8 9">
    <name type="scientific">Rhodocytophaga aerolata</name>
    <dbReference type="NCBI Taxonomy" id="455078"/>
    <lineage>
        <taxon>Bacteria</taxon>
        <taxon>Pseudomonadati</taxon>
        <taxon>Bacteroidota</taxon>
        <taxon>Cytophagia</taxon>
        <taxon>Cytophagales</taxon>
        <taxon>Rhodocytophagaceae</taxon>
        <taxon>Rhodocytophaga</taxon>
    </lineage>
</organism>
<dbReference type="SUPFAM" id="SSF56954">
    <property type="entry name" value="Outer membrane efflux proteins (OEP)"/>
    <property type="match status" value="1"/>
</dbReference>
<evidence type="ECO:0000313" key="8">
    <source>
        <dbReference type="EMBL" id="MDO1449613.1"/>
    </source>
</evidence>
<comment type="similarity">
    <text evidence="2">Belongs to the outer membrane factor (OMF) (TC 1.B.17) family.</text>
</comment>
<evidence type="ECO:0000256" key="6">
    <source>
        <dbReference type="ARBA" id="ARBA00023136"/>
    </source>
</evidence>
<sequence>MKEKDLYLKSLLLLFCFLWLNFLSIAQDSKDSLSLKQALQLSEENYPSLLAKRHLAQASRNRVAVEKKDALPKLDLHLQANYATLNNIYGIFYPQDIVLPISGPVSNTSNYDPVFGSAGGIRLAWEPITFGQRKASIDQAQSEFRETQSEYTNSIFEHKIQVVETYLNWLTAQTMLKVQHSNLERTQVLYTSVHTLALSGLRPGVDTSMTKAEIAKATVELNKAVEAEKVFLLRLNQEIGYNNDSIRLSSGKVFSIGSSSTYSSLPKASSHPILDLYQARIDIGKSRKSLVNRSYAPRLSFFATGFARGSGGAINENFDYSMSGLSFTKYNYAVGALLTFPILVYPKIRSQGRVEDEKLKAQQLLFQEQQLKLDSEIKVAAVNIQTAIENISQTDLQLSAARDAYFQMQTRYQAGLTTLPELYQSLYELNRAELNYASVIIHLWKAKLYQSYIKGDLSEFLNEIE</sequence>
<reference evidence="8" key="1">
    <citation type="submission" date="2023-07" db="EMBL/GenBank/DDBJ databases">
        <title>The genome sequence of Rhodocytophaga aerolata KACC 12507.</title>
        <authorList>
            <person name="Zhang X."/>
        </authorList>
    </citation>
    <scope>NUCLEOTIDE SEQUENCE</scope>
    <source>
        <strain evidence="8">KACC 12507</strain>
    </source>
</reference>
<dbReference type="RefSeq" id="WP_302040417.1">
    <property type="nucleotide sequence ID" value="NZ_JAUKPO010000020.1"/>
</dbReference>
<evidence type="ECO:0000256" key="4">
    <source>
        <dbReference type="ARBA" id="ARBA00022452"/>
    </source>
</evidence>
<keyword evidence="5" id="KW-0812">Transmembrane</keyword>
<protein>
    <submittedName>
        <fullName evidence="8">TolC family protein</fullName>
    </submittedName>
</protein>
<keyword evidence="4" id="KW-1134">Transmembrane beta strand</keyword>
<dbReference type="Pfam" id="PF02321">
    <property type="entry name" value="OEP"/>
    <property type="match status" value="2"/>
</dbReference>
<keyword evidence="9" id="KW-1185">Reference proteome</keyword>
<evidence type="ECO:0000313" key="9">
    <source>
        <dbReference type="Proteomes" id="UP001168528"/>
    </source>
</evidence>
<keyword evidence="6" id="KW-0472">Membrane</keyword>
<evidence type="ECO:0000256" key="2">
    <source>
        <dbReference type="ARBA" id="ARBA00007613"/>
    </source>
</evidence>
<comment type="subcellular location">
    <subcellularLocation>
        <location evidence="1">Cell outer membrane</location>
    </subcellularLocation>
</comment>
<dbReference type="PANTHER" id="PTHR30026">
    <property type="entry name" value="OUTER MEMBRANE PROTEIN TOLC"/>
    <property type="match status" value="1"/>
</dbReference>
<keyword evidence="3" id="KW-0813">Transport</keyword>